<evidence type="ECO:0000313" key="4">
    <source>
        <dbReference type="Proteomes" id="UP001303946"/>
    </source>
</evidence>
<dbReference type="EC" id="2.4.-.-" evidence="3"/>
<dbReference type="GO" id="GO:0016757">
    <property type="term" value="F:glycosyltransferase activity"/>
    <property type="evidence" value="ECO:0007669"/>
    <property type="project" value="UniProtKB-KW"/>
</dbReference>
<evidence type="ECO:0000256" key="1">
    <source>
        <dbReference type="ARBA" id="ARBA00022676"/>
    </source>
</evidence>
<keyword evidence="1 3" id="KW-0328">Glycosyltransferase</keyword>
<proteinExistence type="predicted"/>
<keyword evidence="4" id="KW-1185">Reference proteome</keyword>
<dbReference type="PANTHER" id="PTHR30160:SF1">
    <property type="entry name" value="LIPOPOLYSACCHARIDE 1,2-N-ACETYLGLUCOSAMINETRANSFERASE-RELATED"/>
    <property type="match status" value="1"/>
</dbReference>
<dbReference type="InterPro" id="IPR051199">
    <property type="entry name" value="LPS_LOS_Heptosyltrfase"/>
</dbReference>
<evidence type="ECO:0000313" key="3">
    <source>
        <dbReference type="EMBL" id="WOB10080.1"/>
    </source>
</evidence>
<dbReference type="Proteomes" id="UP001303946">
    <property type="component" value="Chromosome"/>
</dbReference>
<evidence type="ECO:0000256" key="2">
    <source>
        <dbReference type="ARBA" id="ARBA00022679"/>
    </source>
</evidence>
<organism evidence="3 4">
    <name type="scientific">Piscinibacter gummiphilus</name>
    <dbReference type="NCBI Taxonomy" id="946333"/>
    <lineage>
        <taxon>Bacteria</taxon>
        <taxon>Pseudomonadati</taxon>
        <taxon>Pseudomonadota</taxon>
        <taxon>Betaproteobacteria</taxon>
        <taxon>Burkholderiales</taxon>
        <taxon>Sphaerotilaceae</taxon>
        <taxon>Piscinibacter</taxon>
    </lineage>
</organism>
<dbReference type="InterPro" id="IPR002201">
    <property type="entry name" value="Glyco_trans_9"/>
</dbReference>
<keyword evidence="2 3" id="KW-0808">Transferase</keyword>
<dbReference type="RefSeq" id="WP_316702976.1">
    <property type="nucleotide sequence ID" value="NZ_CP136336.1"/>
</dbReference>
<dbReference type="SUPFAM" id="SSF53756">
    <property type="entry name" value="UDP-Glycosyltransferase/glycogen phosphorylase"/>
    <property type="match status" value="1"/>
</dbReference>
<reference evidence="3 4" key="1">
    <citation type="submission" date="2023-10" db="EMBL/GenBank/DDBJ databases">
        <title>Bacteria for the degradation of biodegradable plastic PBAT(Polybutylene adipate terephthalate).</title>
        <authorList>
            <person name="Weon H.-Y."/>
            <person name="Yeon J."/>
        </authorList>
    </citation>
    <scope>NUCLEOTIDE SEQUENCE [LARGE SCALE GENOMIC DNA]</scope>
    <source>
        <strain evidence="3 4">SBD 7-3</strain>
    </source>
</reference>
<name>A0ABZ0D444_9BURK</name>
<gene>
    <name evidence="3" type="ORF">RXV79_08425</name>
</gene>
<dbReference type="PANTHER" id="PTHR30160">
    <property type="entry name" value="TETRAACYLDISACCHARIDE 4'-KINASE-RELATED"/>
    <property type="match status" value="1"/>
</dbReference>
<accession>A0ABZ0D444</accession>
<dbReference type="Gene3D" id="3.40.50.2000">
    <property type="entry name" value="Glycogen Phosphorylase B"/>
    <property type="match status" value="2"/>
</dbReference>
<protein>
    <submittedName>
        <fullName evidence="3">Glycosyltransferase family 9 protein</fullName>
        <ecNumber evidence="3">2.4.-.-</ecNumber>
    </submittedName>
</protein>
<dbReference type="EMBL" id="CP136336">
    <property type="protein sequence ID" value="WOB10080.1"/>
    <property type="molecule type" value="Genomic_DNA"/>
</dbReference>
<dbReference type="CDD" id="cd03789">
    <property type="entry name" value="GT9_LPS_heptosyltransferase"/>
    <property type="match status" value="1"/>
</dbReference>
<sequence length="374" mass="41080">MKDPRNVLVIATRQIGDVLLTAPLIAAARQRWPDASIDVLGFAGTLGMLKGNPDIRGFVEVPSGSGWRAAWPFVRRLWRRYDLALITQQSDRAHLYGWVAARVRSGLVPGRAAISWWKRCLLTHAVRIDDETTPTVVEKLKLLEPWRALPPEVNVAAPPEVALPLDLDALLGDAPIVVHVPSMWRYKQWPIAKYIEFVGELLARGHQVVLTGSKSETDQAQIAEVRALGSPPQVIDVSGQLNLNQVGTLLRRAALYVGPDTSITHLAAACGTPVVALFGPTNPIRWGPWPQGHAASSPYLRAQPRQSSRRVILLQAEQACVACGHAGCEDHHHSRSLCLEALPVQRVLDECLAELRMRPGKDQREGDLGASRLK</sequence>
<dbReference type="Pfam" id="PF01075">
    <property type="entry name" value="Glyco_transf_9"/>
    <property type="match status" value="1"/>
</dbReference>